<evidence type="ECO:0000313" key="2">
    <source>
        <dbReference type="EMBL" id="MDR5711044.1"/>
    </source>
</evidence>
<dbReference type="RefSeq" id="WP_310536431.1">
    <property type="nucleotide sequence ID" value="NZ_BAAAOC010000024.1"/>
</dbReference>
<evidence type="ECO:0000259" key="1">
    <source>
        <dbReference type="Pfam" id="PF01636"/>
    </source>
</evidence>
<dbReference type="Gene3D" id="3.90.1200.10">
    <property type="match status" value="1"/>
</dbReference>
<comment type="caution">
    <text evidence="2">The sequence shown here is derived from an EMBL/GenBank/DDBJ whole genome shotgun (WGS) entry which is preliminary data.</text>
</comment>
<organism evidence="2 3">
    <name type="scientific">Nesterenkonia flava</name>
    <dbReference type="NCBI Taxonomy" id="469799"/>
    <lineage>
        <taxon>Bacteria</taxon>
        <taxon>Bacillati</taxon>
        <taxon>Actinomycetota</taxon>
        <taxon>Actinomycetes</taxon>
        <taxon>Micrococcales</taxon>
        <taxon>Micrococcaceae</taxon>
        <taxon>Nesterenkonia</taxon>
    </lineage>
</organism>
<dbReference type="Proteomes" id="UP001260872">
    <property type="component" value="Unassembled WGS sequence"/>
</dbReference>
<accession>A0ABU1FQX2</accession>
<dbReference type="InterPro" id="IPR011009">
    <property type="entry name" value="Kinase-like_dom_sf"/>
</dbReference>
<dbReference type="SUPFAM" id="SSF56112">
    <property type="entry name" value="Protein kinase-like (PK-like)"/>
    <property type="match status" value="1"/>
</dbReference>
<dbReference type="Pfam" id="PF01636">
    <property type="entry name" value="APH"/>
    <property type="match status" value="1"/>
</dbReference>
<feature type="domain" description="Aminoglycoside phosphotransferase" evidence="1">
    <location>
        <begin position="271"/>
        <end position="353"/>
    </location>
</feature>
<gene>
    <name evidence="2" type="ORF">RH857_02665</name>
</gene>
<evidence type="ECO:0000313" key="3">
    <source>
        <dbReference type="Proteomes" id="UP001260872"/>
    </source>
</evidence>
<keyword evidence="3" id="KW-1185">Reference proteome</keyword>
<dbReference type="InterPro" id="IPR002575">
    <property type="entry name" value="Aminoglycoside_PTrfase"/>
</dbReference>
<name>A0ABU1FQX2_9MICC</name>
<protein>
    <submittedName>
        <fullName evidence="2">Phosphotransferase</fullName>
    </submittedName>
</protein>
<sequence length="423" mass="44897">MNFAVEEFLRSDDAGWVLQPALASAGLPLDAWQLERVYTRPGAETSAKYLVEADGHTLRLIASTAQLSDTDRQALGAVRCESSVGTLHLWAHPADPHLPGLRIAEDPAVLGERLAASGLLTRGSTAATPQDLHARGWQVASTDLRVLSPLRRAVYRVDLVLEPSGAGQPAPREHLFLKVVRPAKVAELLDRYRASPLTPAFTDLGDGIIALRAAEGAALAEHLYLPSRPPQAAPLDASLIPGATGGLSRRALQLRPRTPVAQRLGTFIGPAAASGAPRERLMDLLASIRAHLRPEPGPVVPVHGDFHPANLFLAADASEVTALIDADTVGPGYAADDAAVMMAHLCLLPSFDAAGYAPVPHFARTLWDLLVQEHEAEDLGARSAGVVLSLLPGARTLAQQEHYLRAAEALAVQEMDCVFGPGE</sequence>
<dbReference type="EMBL" id="JAVKGT010000005">
    <property type="protein sequence ID" value="MDR5711044.1"/>
    <property type="molecule type" value="Genomic_DNA"/>
</dbReference>
<reference evidence="3" key="1">
    <citation type="submission" date="2023-07" db="EMBL/GenBank/DDBJ databases">
        <title>Description of three actinobacteria isolated from air of manufacturing shop in a pharmaceutical factory.</title>
        <authorList>
            <person name="Zhang D.-F."/>
        </authorList>
    </citation>
    <scope>NUCLEOTIDE SEQUENCE [LARGE SCALE GENOMIC DNA]</scope>
    <source>
        <strain evidence="3">CCTCC AB 207010</strain>
    </source>
</reference>
<proteinExistence type="predicted"/>